<dbReference type="EMBL" id="AMWG01000011">
    <property type="protein sequence ID" value="ELP35494.1"/>
    <property type="molecule type" value="Genomic_DNA"/>
</dbReference>
<protein>
    <submittedName>
        <fullName evidence="1">Uncharacterized protein</fullName>
    </submittedName>
</protein>
<evidence type="ECO:0000313" key="2">
    <source>
        <dbReference type="Proteomes" id="UP000010959"/>
    </source>
</evidence>
<gene>
    <name evidence="1" type="ORF">RBSWK_00627</name>
</gene>
<evidence type="ECO:0000313" key="1">
    <source>
        <dbReference type="EMBL" id="ELP35494.1"/>
    </source>
</evidence>
<comment type="caution">
    <text evidence="1">The sequence shown here is derived from an EMBL/GenBank/DDBJ whole genome shotgun (WGS) entry which is preliminary data.</text>
</comment>
<proteinExistence type="predicted"/>
<dbReference type="Proteomes" id="UP000010959">
    <property type="component" value="Unassembled WGS sequence"/>
</dbReference>
<dbReference type="PATRIC" id="fig|993516.3.peg.679"/>
<name>L7CMK1_RHOBT</name>
<reference evidence="1 2" key="1">
    <citation type="journal article" date="2013" name="Mar. Genomics">
        <title>Expression of sulfatases in Rhodopirellula baltica and the diversity of sulfatases in the genus Rhodopirellula.</title>
        <authorList>
            <person name="Wegner C.E."/>
            <person name="Richter-Heitmann T."/>
            <person name="Klindworth A."/>
            <person name="Klockow C."/>
            <person name="Richter M."/>
            <person name="Achstetter T."/>
            <person name="Glockner F.O."/>
            <person name="Harder J."/>
        </authorList>
    </citation>
    <scope>NUCLEOTIDE SEQUENCE [LARGE SCALE GENOMIC DNA]</scope>
    <source>
        <strain evidence="1 2">SWK14</strain>
    </source>
</reference>
<sequence>MTARRHHPTDIDGLTNWNLLPVNNWKIIHLRLDTSAGETKKDRKNLARNAIGHGNSIGLSGES</sequence>
<accession>L7CMK1</accession>
<dbReference type="AlphaFoldDB" id="L7CMK1"/>
<organism evidence="1 2">
    <name type="scientific">Rhodopirellula baltica SWK14</name>
    <dbReference type="NCBI Taxonomy" id="993516"/>
    <lineage>
        <taxon>Bacteria</taxon>
        <taxon>Pseudomonadati</taxon>
        <taxon>Planctomycetota</taxon>
        <taxon>Planctomycetia</taxon>
        <taxon>Pirellulales</taxon>
        <taxon>Pirellulaceae</taxon>
        <taxon>Rhodopirellula</taxon>
    </lineage>
</organism>